<keyword evidence="5" id="KW-0648">Protein biosynthesis</keyword>
<dbReference type="InterPro" id="IPR005121">
    <property type="entry name" value="Fdx_antiC-bd"/>
</dbReference>
<feature type="domain" description="FDX-ACB" evidence="7">
    <location>
        <begin position="250"/>
        <end position="348"/>
    </location>
</feature>
<comment type="similarity">
    <text evidence="1">Belongs to the class-II aminoacyl-tRNA synthetase family.</text>
</comment>
<dbReference type="EMBL" id="BOMV01000055">
    <property type="protein sequence ID" value="GIE97215.1"/>
    <property type="molecule type" value="Genomic_DNA"/>
</dbReference>
<keyword evidence="2" id="KW-0436">Ligase</keyword>
<evidence type="ECO:0000256" key="4">
    <source>
        <dbReference type="ARBA" id="ARBA00022840"/>
    </source>
</evidence>
<gene>
    <name evidence="8" type="ORF">Ari01nite_46800</name>
</gene>
<dbReference type="AlphaFoldDB" id="A0A919JYG5"/>
<dbReference type="GO" id="GO:0006412">
    <property type="term" value="P:translation"/>
    <property type="evidence" value="ECO:0007669"/>
    <property type="project" value="UniProtKB-KW"/>
</dbReference>
<dbReference type="SUPFAM" id="SSF54991">
    <property type="entry name" value="Anticodon-binding domain of PheRS"/>
    <property type="match status" value="1"/>
</dbReference>
<dbReference type="SUPFAM" id="SSF55681">
    <property type="entry name" value="Class II aaRS and biotin synthetases"/>
    <property type="match status" value="1"/>
</dbReference>
<dbReference type="PROSITE" id="PS51447">
    <property type="entry name" value="FDX_ACB"/>
    <property type="match status" value="1"/>
</dbReference>
<dbReference type="Pfam" id="PF01409">
    <property type="entry name" value="tRNA-synt_2d"/>
    <property type="match status" value="1"/>
</dbReference>
<dbReference type="Gene3D" id="3.30.70.380">
    <property type="entry name" value="Ferrodoxin-fold anticodon-binding domain"/>
    <property type="match status" value="1"/>
</dbReference>
<dbReference type="SMART" id="SM00896">
    <property type="entry name" value="FDX-ACB"/>
    <property type="match status" value="1"/>
</dbReference>
<evidence type="ECO:0000256" key="3">
    <source>
        <dbReference type="ARBA" id="ARBA00022741"/>
    </source>
</evidence>
<dbReference type="InterPro" id="IPR002319">
    <property type="entry name" value="Phenylalanyl-tRNA_Synthase"/>
</dbReference>
<sequence>MLTPDALAAALAIRDLTDPAQGRHAVQLIADDILAAVVRRWPELGPPTIHRGERIVDVADNYDRLGYSAAAAARDARYTRYVDDRRMLRSQTSALIPGALRGLARSRAMVACPGVVYRRDAIDRLHTGTPHQLDLWLLGAEPAALTGLVGVAVGAALPGVRWRTRPAVHPYTTGGLEIEALAGDSWVEIGECGVAAAHVVGPGRRGLALGVGLDRLVMVRKGIDDIRLLRSDDPRVAGQMTDLAGYRPVSRQPAAYRDLSLILPCGVSEEDLGDRVREVLGADEHLVEAVQIVAVTGPEALPRLRDGEVNVLLRITLRDLRGTLPKRAANELRDRIHLGLTGRALLAG</sequence>
<organism evidence="8 9">
    <name type="scientific">Paractinoplanes rishiriensis</name>
    <dbReference type="NCBI Taxonomy" id="1050105"/>
    <lineage>
        <taxon>Bacteria</taxon>
        <taxon>Bacillati</taxon>
        <taxon>Actinomycetota</taxon>
        <taxon>Actinomycetes</taxon>
        <taxon>Micromonosporales</taxon>
        <taxon>Micromonosporaceae</taxon>
        <taxon>Paractinoplanes</taxon>
    </lineage>
</organism>
<keyword evidence="3" id="KW-0547">Nucleotide-binding</keyword>
<dbReference type="InterPro" id="IPR045864">
    <property type="entry name" value="aa-tRNA-synth_II/BPL/LPL"/>
</dbReference>
<dbReference type="GO" id="GO:0043039">
    <property type="term" value="P:tRNA aminoacylation"/>
    <property type="evidence" value="ECO:0007669"/>
    <property type="project" value="InterPro"/>
</dbReference>
<accession>A0A919JYG5</accession>
<evidence type="ECO:0000256" key="5">
    <source>
        <dbReference type="ARBA" id="ARBA00022917"/>
    </source>
</evidence>
<name>A0A919JYG5_9ACTN</name>
<dbReference type="GO" id="GO:0004812">
    <property type="term" value="F:aminoacyl-tRNA ligase activity"/>
    <property type="evidence" value="ECO:0007669"/>
    <property type="project" value="UniProtKB-KW"/>
</dbReference>
<comment type="caution">
    <text evidence="8">The sequence shown here is derived from an EMBL/GenBank/DDBJ whole genome shotgun (WGS) entry which is preliminary data.</text>
</comment>
<evidence type="ECO:0000256" key="1">
    <source>
        <dbReference type="ARBA" id="ARBA00008226"/>
    </source>
</evidence>
<evidence type="ECO:0000256" key="2">
    <source>
        <dbReference type="ARBA" id="ARBA00022598"/>
    </source>
</evidence>
<protein>
    <recommendedName>
        <fullName evidence="7">FDX-ACB domain-containing protein</fullName>
    </recommendedName>
</protein>
<keyword evidence="6" id="KW-0030">Aminoacyl-tRNA synthetase</keyword>
<evidence type="ECO:0000259" key="7">
    <source>
        <dbReference type="PROSITE" id="PS51447"/>
    </source>
</evidence>
<dbReference type="GO" id="GO:0000049">
    <property type="term" value="F:tRNA binding"/>
    <property type="evidence" value="ECO:0007669"/>
    <property type="project" value="InterPro"/>
</dbReference>
<evidence type="ECO:0000313" key="8">
    <source>
        <dbReference type="EMBL" id="GIE97215.1"/>
    </source>
</evidence>
<reference evidence="8" key="1">
    <citation type="submission" date="2021-01" db="EMBL/GenBank/DDBJ databases">
        <title>Whole genome shotgun sequence of Actinoplanes rishiriensis NBRC 108556.</title>
        <authorList>
            <person name="Komaki H."/>
            <person name="Tamura T."/>
        </authorList>
    </citation>
    <scope>NUCLEOTIDE SEQUENCE</scope>
    <source>
        <strain evidence="8">NBRC 108556</strain>
    </source>
</reference>
<dbReference type="GO" id="GO:0005524">
    <property type="term" value="F:ATP binding"/>
    <property type="evidence" value="ECO:0007669"/>
    <property type="project" value="UniProtKB-KW"/>
</dbReference>
<dbReference type="InterPro" id="IPR036690">
    <property type="entry name" value="Fdx_antiC-bd_sf"/>
</dbReference>
<dbReference type="Gene3D" id="3.30.930.10">
    <property type="entry name" value="Bira Bifunctional Protein, Domain 2"/>
    <property type="match status" value="1"/>
</dbReference>
<keyword evidence="4" id="KW-0067">ATP-binding</keyword>
<evidence type="ECO:0000256" key="6">
    <source>
        <dbReference type="ARBA" id="ARBA00023146"/>
    </source>
</evidence>
<keyword evidence="9" id="KW-1185">Reference proteome</keyword>
<evidence type="ECO:0000313" key="9">
    <source>
        <dbReference type="Proteomes" id="UP000636960"/>
    </source>
</evidence>
<proteinExistence type="inferred from homology"/>
<dbReference type="RefSeq" id="WP_203783950.1">
    <property type="nucleotide sequence ID" value="NZ_BOMV01000055.1"/>
</dbReference>
<dbReference type="Proteomes" id="UP000636960">
    <property type="component" value="Unassembled WGS sequence"/>
</dbReference>